<dbReference type="AlphaFoldDB" id="A0A938XQQ5"/>
<comment type="caution">
    <text evidence="1">The sequence shown here is derived from an EMBL/GenBank/DDBJ whole genome shotgun (WGS) entry which is preliminary data.</text>
</comment>
<protein>
    <submittedName>
        <fullName evidence="1">Uncharacterized protein</fullName>
    </submittedName>
</protein>
<proteinExistence type="predicted"/>
<evidence type="ECO:0000313" key="2">
    <source>
        <dbReference type="Proteomes" id="UP000774000"/>
    </source>
</evidence>
<gene>
    <name evidence="1" type="ORF">JOC47_003048</name>
</gene>
<evidence type="ECO:0000313" key="1">
    <source>
        <dbReference type="EMBL" id="MBM7558178.1"/>
    </source>
</evidence>
<dbReference type="RefSeq" id="WP_204703213.1">
    <property type="nucleotide sequence ID" value="NZ_JAFBDQ010000032.1"/>
</dbReference>
<accession>A0A938XQQ5</accession>
<dbReference type="Proteomes" id="UP000774000">
    <property type="component" value="Unassembled WGS sequence"/>
</dbReference>
<keyword evidence="2" id="KW-1185">Reference proteome</keyword>
<reference evidence="1" key="1">
    <citation type="submission" date="2021-01" db="EMBL/GenBank/DDBJ databases">
        <title>Genomic Encyclopedia of Type Strains, Phase IV (KMG-IV): sequencing the most valuable type-strain genomes for metagenomic binning, comparative biology and taxonomic classification.</title>
        <authorList>
            <person name="Goeker M."/>
        </authorList>
    </citation>
    <scope>NUCLEOTIDE SEQUENCE</scope>
    <source>
        <strain evidence="1">DSM 23230</strain>
    </source>
</reference>
<sequence>MKKIIIELSEEKTYQFSRERETKLPNEFPFTNIFSIKFPLKVILSKNEKVNNISEDVIMDVYINQNDQDNNLVNIKLFNSYKNLLFSFLYSTYFPNPQIKCNKIINSNIRANFLGDKLRNILSNMLFYVTNDNRDRKINEESKTYTTNNSKYKASASNKRYIYKHEYDNSSNNHKKENHKDYEQTFVRGHYRKGYWRIYKNEDGTIKDKIWIEETWVKPYIKGEELNDYIVYRITD</sequence>
<dbReference type="EMBL" id="JAFBDQ010000032">
    <property type="protein sequence ID" value="MBM7558178.1"/>
    <property type="molecule type" value="Genomic_DNA"/>
</dbReference>
<organism evidence="1 2">
    <name type="scientific">Halanaerobacter jeridensis</name>
    <dbReference type="NCBI Taxonomy" id="706427"/>
    <lineage>
        <taxon>Bacteria</taxon>
        <taxon>Bacillati</taxon>
        <taxon>Bacillota</taxon>
        <taxon>Clostridia</taxon>
        <taxon>Halanaerobiales</taxon>
        <taxon>Halobacteroidaceae</taxon>
        <taxon>Halanaerobacter</taxon>
    </lineage>
</organism>
<name>A0A938XQQ5_9FIRM</name>